<evidence type="ECO:0000313" key="2">
    <source>
        <dbReference type="EMBL" id="MBW0508859.1"/>
    </source>
</evidence>
<dbReference type="InterPro" id="IPR043128">
    <property type="entry name" value="Rev_trsase/Diguanyl_cyclase"/>
</dbReference>
<sequence>MLNVERPYPPLLRRPAYPATPRAREASEIHINELMKLGVLRSIGHNEEVEVTTPLIITWHNHESRMVGDFEVLNTYTIPDRYQVPRIHETLTQLSKARFITSIDALQGFHQNVFTPHSRRLLRIIAHCAIYEHLRMPFGIKNEPSHYQRMMNSIFPHKLSEGWLNIYIDDIIICSGSWKLNLERVSSVLEKILQVNMKISPKNIVLGFMS</sequence>
<dbReference type="Proteomes" id="UP000765509">
    <property type="component" value="Unassembled WGS sequence"/>
</dbReference>
<reference evidence="2" key="1">
    <citation type="submission" date="2021-03" db="EMBL/GenBank/DDBJ databases">
        <title>Draft genome sequence of rust myrtle Austropuccinia psidii MF-1, a brazilian biotype.</title>
        <authorList>
            <person name="Quecine M.C."/>
            <person name="Pachon D.M.R."/>
            <person name="Bonatelli M.L."/>
            <person name="Correr F.H."/>
            <person name="Franceschini L.M."/>
            <person name="Leite T.F."/>
            <person name="Margarido G.R.A."/>
            <person name="Almeida C.A."/>
            <person name="Ferrarezi J.A."/>
            <person name="Labate C.A."/>
        </authorList>
    </citation>
    <scope>NUCLEOTIDE SEQUENCE</scope>
    <source>
        <strain evidence="2">MF-1</strain>
    </source>
</reference>
<evidence type="ECO:0000259" key="1">
    <source>
        <dbReference type="Pfam" id="PF00078"/>
    </source>
</evidence>
<feature type="domain" description="Reverse transcriptase" evidence="1">
    <location>
        <begin position="64"/>
        <end position="202"/>
    </location>
</feature>
<comment type="caution">
    <text evidence="2">The sequence shown here is derived from an EMBL/GenBank/DDBJ whole genome shotgun (WGS) entry which is preliminary data.</text>
</comment>
<name>A0A9Q3DT90_9BASI</name>
<dbReference type="AlphaFoldDB" id="A0A9Q3DT90"/>
<dbReference type="InterPro" id="IPR053134">
    <property type="entry name" value="RNA-dir_DNA_polymerase"/>
</dbReference>
<protein>
    <recommendedName>
        <fullName evidence="1">Reverse transcriptase domain-containing protein</fullName>
    </recommendedName>
</protein>
<accession>A0A9Q3DT90</accession>
<evidence type="ECO:0000313" key="3">
    <source>
        <dbReference type="Proteomes" id="UP000765509"/>
    </source>
</evidence>
<dbReference type="PANTHER" id="PTHR24559">
    <property type="entry name" value="TRANSPOSON TY3-I GAG-POL POLYPROTEIN"/>
    <property type="match status" value="1"/>
</dbReference>
<organism evidence="2 3">
    <name type="scientific">Austropuccinia psidii MF-1</name>
    <dbReference type="NCBI Taxonomy" id="1389203"/>
    <lineage>
        <taxon>Eukaryota</taxon>
        <taxon>Fungi</taxon>
        <taxon>Dikarya</taxon>
        <taxon>Basidiomycota</taxon>
        <taxon>Pucciniomycotina</taxon>
        <taxon>Pucciniomycetes</taxon>
        <taxon>Pucciniales</taxon>
        <taxon>Sphaerophragmiaceae</taxon>
        <taxon>Austropuccinia</taxon>
    </lineage>
</organism>
<proteinExistence type="predicted"/>
<keyword evidence="3" id="KW-1185">Reference proteome</keyword>
<dbReference type="Pfam" id="PF00078">
    <property type="entry name" value="RVT_1"/>
    <property type="match status" value="1"/>
</dbReference>
<dbReference type="CDD" id="cd01647">
    <property type="entry name" value="RT_LTR"/>
    <property type="match status" value="1"/>
</dbReference>
<dbReference type="SUPFAM" id="SSF56672">
    <property type="entry name" value="DNA/RNA polymerases"/>
    <property type="match status" value="1"/>
</dbReference>
<dbReference type="InterPro" id="IPR043502">
    <property type="entry name" value="DNA/RNA_pol_sf"/>
</dbReference>
<dbReference type="Gene3D" id="3.30.70.270">
    <property type="match status" value="1"/>
</dbReference>
<dbReference type="EMBL" id="AVOT02020575">
    <property type="protein sequence ID" value="MBW0508859.1"/>
    <property type="molecule type" value="Genomic_DNA"/>
</dbReference>
<dbReference type="InterPro" id="IPR000477">
    <property type="entry name" value="RT_dom"/>
</dbReference>
<dbReference type="PANTHER" id="PTHR24559:SF444">
    <property type="entry name" value="REVERSE TRANSCRIPTASE DOMAIN-CONTAINING PROTEIN"/>
    <property type="match status" value="1"/>
</dbReference>
<dbReference type="Gene3D" id="3.10.10.10">
    <property type="entry name" value="HIV Type 1 Reverse Transcriptase, subunit A, domain 1"/>
    <property type="match status" value="1"/>
</dbReference>
<gene>
    <name evidence="2" type="ORF">O181_048574</name>
</gene>